<keyword evidence="4" id="KW-0689">Ribosomal protein</keyword>
<evidence type="ECO:0000256" key="5">
    <source>
        <dbReference type="ARBA" id="ARBA00023128"/>
    </source>
</evidence>
<protein>
    <recommendedName>
        <fullName evidence="7">Large ribosomal subunit protein mL42</fullName>
    </recommendedName>
</protein>
<proteinExistence type="inferred from homology"/>
<keyword evidence="9" id="KW-1185">Reference proteome</keyword>
<gene>
    <name evidence="8" type="ORF">MNOR_LOCUS15054</name>
</gene>
<evidence type="ECO:0000256" key="2">
    <source>
        <dbReference type="ARBA" id="ARBA00005556"/>
    </source>
</evidence>
<dbReference type="Pfam" id="PF10210">
    <property type="entry name" value="MRP-S32"/>
    <property type="match status" value="1"/>
</dbReference>
<evidence type="ECO:0000256" key="1">
    <source>
        <dbReference type="ARBA" id="ARBA00004173"/>
    </source>
</evidence>
<dbReference type="GO" id="GO:0005762">
    <property type="term" value="C:mitochondrial large ribosomal subunit"/>
    <property type="evidence" value="ECO:0007669"/>
    <property type="project" value="TreeGrafter"/>
</dbReference>
<dbReference type="PANTHER" id="PTHR13450:SF4">
    <property type="entry name" value="LARGE RIBOSOMAL SUBUNIT PROTEIN ML42"/>
    <property type="match status" value="1"/>
</dbReference>
<reference evidence="8 9" key="1">
    <citation type="submission" date="2024-05" db="EMBL/GenBank/DDBJ databases">
        <authorList>
            <person name="Wallberg A."/>
        </authorList>
    </citation>
    <scope>NUCLEOTIDE SEQUENCE [LARGE SCALE GENOMIC DNA]</scope>
</reference>
<keyword evidence="6" id="KW-0687">Ribonucleoprotein</keyword>
<dbReference type="AlphaFoldDB" id="A0AAV2QN81"/>
<dbReference type="EMBL" id="CAXKWB010009251">
    <property type="protein sequence ID" value="CAL4094054.1"/>
    <property type="molecule type" value="Genomic_DNA"/>
</dbReference>
<dbReference type="InterPro" id="IPR019346">
    <property type="entry name" value="Ribosomal_mL42"/>
</dbReference>
<organism evidence="8 9">
    <name type="scientific">Meganyctiphanes norvegica</name>
    <name type="common">Northern krill</name>
    <name type="synonym">Thysanopoda norvegica</name>
    <dbReference type="NCBI Taxonomy" id="48144"/>
    <lineage>
        <taxon>Eukaryota</taxon>
        <taxon>Metazoa</taxon>
        <taxon>Ecdysozoa</taxon>
        <taxon>Arthropoda</taxon>
        <taxon>Crustacea</taxon>
        <taxon>Multicrustacea</taxon>
        <taxon>Malacostraca</taxon>
        <taxon>Eumalacostraca</taxon>
        <taxon>Eucarida</taxon>
        <taxon>Euphausiacea</taxon>
        <taxon>Euphausiidae</taxon>
        <taxon>Meganyctiphanes</taxon>
    </lineage>
</organism>
<sequence>MSVLCNFRATSAFASSFKALVTPVISYTRASSTSLMPGREEAVVLATDGTVVCWHPEPKFPYEYSKPLPEIAESESVLKVNVDDKTLEGVFTTKHPFYVNKELRELTYTTKHKWFPQ</sequence>
<comment type="caution">
    <text evidence="8">The sequence shown here is derived from an EMBL/GenBank/DDBJ whole genome shotgun (WGS) entry which is preliminary data.</text>
</comment>
<evidence type="ECO:0000256" key="4">
    <source>
        <dbReference type="ARBA" id="ARBA00022980"/>
    </source>
</evidence>
<evidence type="ECO:0000256" key="6">
    <source>
        <dbReference type="ARBA" id="ARBA00023274"/>
    </source>
</evidence>
<evidence type="ECO:0000256" key="3">
    <source>
        <dbReference type="ARBA" id="ARBA00022946"/>
    </source>
</evidence>
<dbReference type="Proteomes" id="UP001497623">
    <property type="component" value="Unassembled WGS sequence"/>
</dbReference>
<evidence type="ECO:0000313" key="9">
    <source>
        <dbReference type="Proteomes" id="UP001497623"/>
    </source>
</evidence>
<comment type="similarity">
    <text evidence="2">Belongs to the mitochondrion-specific ribosomal protein mL42 family.</text>
</comment>
<feature type="non-terminal residue" evidence="8">
    <location>
        <position position="117"/>
    </location>
</feature>
<name>A0AAV2QN81_MEGNR</name>
<evidence type="ECO:0000313" key="8">
    <source>
        <dbReference type="EMBL" id="CAL4094054.1"/>
    </source>
</evidence>
<dbReference type="PANTHER" id="PTHR13450">
    <property type="entry name" value="MITOCHONDRIAL 39S RIBOSOMAL PROTEIN L42"/>
    <property type="match status" value="1"/>
</dbReference>
<comment type="subcellular location">
    <subcellularLocation>
        <location evidence="1">Mitochondrion</location>
    </subcellularLocation>
</comment>
<accession>A0AAV2QN81</accession>
<keyword evidence="3" id="KW-0809">Transit peptide</keyword>
<keyword evidence="5" id="KW-0496">Mitochondrion</keyword>
<evidence type="ECO:0000256" key="7">
    <source>
        <dbReference type="ARBA" id="ARBA00035189"/>
    </source>
</evidence>